<dbReference type="PANTHER" id="PTHR30146:SF24">
    <property type="entry name" value="XYLOSE OPERON REGULATORY PROTEIN"/>
    <property type="match status" value="1"/>
</dbReference>
<accession>A0A178IPC4</accession>
<reference evidence="5 6" key="1">
    <citation type="submission" date="2016-01" db="EMBL/GenBank/DDBJ databases">
        <title>High potential of lignocellulose degradation of a new Verrucomicrobia species.</title>
        <authorList>
            <person name="Wang Y."/>
            <person name="Shi Y."/>
            <person name="Qiu Z."/>
            <person name="Liu S."/>
            <person name="Yang H."/>
        </authorList>
    </citation>
    <scope>NUCLEOTIDE SEQUENCE [LARGE SCALE GENOMIC DNA]</scope>
    <source>
        <strain evidence="5 6">TSB47</strain>
    </source>
</reference>
<dbReference type="Pfam" id="PF12833">
    <property type="entry name" value="HTH_18"/>
    <property type="match status" value="1"/>
</dbReference>
<dbReference type="Pfam" id="PF13377">
    <property type="entry name" value="Peripla_BP_3"/>
    <property type="match status" value="1"/>
</dbReference>
<keyword evidence="2" id="KW-0238">DNA-binding</keyword>
<dbReference type="Proteomes" id="UP000078486">
    <property type="component" value="Unassembled WGS sequence"/>
</dbReference>
<dbReference type="InterPro" id="IPR009057">
    <property type="entry name" value="Homeodomain-like_sf"/>
</dbReference>
<keyword evidence="1" id="KW-0805">Transcription regulation</keyword>
<name>A0A178IPC4_9BACT</name>
<dbReference type="OrthoDB" id="9792510at2"/>
<keyword evidence="6" id="KW-1185">Reference proteome</keyword>
<dbReference type="RefSeq" id="WP_068769031.1">
    <property type="nucleotide sequence ID" value="NZ_CP109796.1"/>
</dbReference>
<dbReference type="PROSITE" id="PS01124">
    <property type="entry name" value="HTH_ARAC_FAMILY_2"/>
    <property type="match status" value="1"/>
</dbReference>
<comment type="caution">
    <text evidence="5">The sequence shown here is derived from an EMBL/GenBank/DDBJ whole genome shotgun (WGS) entry which is preliminary data.</text>
</comment>
<dbReference type="EMBL" id="LRRQ01000036">
    <property type="protein sequence ID" value="OAM91197.1"/>
    <property type="molecule type" value="Genomic_DNA"/>
</dbReference>
<dbReference type="Gene3D" id="1.10.10.60">
    <property type="entry name" value="Homeodomain-like"/>
    <property type="match status" value="1"/>
</dbReference>
<dbReference type="SMART" id="SM00342">
    <property type="entry name" value="HTH_ARAC"/>
    <property type="match status" value="1"/>
</dbReference>
<feature type="domain" description="HTH araC/xylS-type" evidence="4">
    <location>
        <begin position="282"/>
        <end position="380"/>
    </location>
</feature>
<dbReference type="SUPFAM" id="SSF46689">
    <property type="entry name" value="Homeodomain-like"/>
    <property type="match status" value="1"/>
</dbReference>
<evidence type="ECO:0000313" key="6">
    <source>
        <dbReference type="Proteomes" id="UP000078486"/>
    </source>
</evidence>
<gene>
    <name evidence="5" type="ORF">AW736_04430</name>
</gene>
<dbReference type="InterPro" id="IPR018062">
    <property type="entry name" value="HTH_AraC-typ_CS"/>
</dbReference>
<dbReference type="AlphaFoldDB" id="A0A178IPC4"/>
<organism evidence="5 6">
    <name type="scientific">Termitidicoccus mucosus</name>
    <dbReference type="NCBI Taxonomy" id="1184151"/>
    <lineage>
        <taxon>Bacteria</taxon>
        <taxon>Pseudomonadati</taxon>
        <taxon>Verrucomicrobiota</taxon>
        <taxon>Opitutia</taxon>
        <taxon>Opitutales</taxon>
        <taxon>Opitutaceae</taxon>
        <taxon>Termitidicoccus</taxon>
    </lineage>
</organism>
<dbReference type="CDD" id="cd01543">
    <property type="entry name" value="PBP1_XylR"/>
    <property type="match status" value="1"/>
</dbReference>
<protein>
    <recommendedName>
        <fullName evidence="4">HTH araC/xylS-type domain-containing protein</fullName>
    </recommendedName>
</protein>
<dbReference type="InterPro" id="IPR018060">
    <property type="entry name" value="HTH_AraC"/>
</dbReference>
<dbReference type="InterPro" id="IPR046335">
    <property type="entry name" value="LacI/GalR-like_sensor"/>
</dbReference>
<evidence type="ECO:0000256" key="2">
    <source>
        <dbReference type="ARBA" id="ARBA00023125"/>
    </source>
</evidence>
<dbReference type="PANTHER" id="PTHR30146">
    <property type="entry name" value="LACI-RELATED TRANSCRIPTIONAL REPRESSOR"/>
    <property type="match status" value="1"/>
</dbReference>
<keyword evidence="3" id="KW-0804">Transcription</keyword>
<evidence type="ECO:0000313" key="5">
    <source>
        <dbReference type="EMBL" id="OAM91197.1"/>
    </source>
</evidence>
<proteinExistence type="predicted"/>
<evidence type="ECO:0000256" key="3">
    <source>
        <dbReference type="ARBA" id="ARBA00023163"/>
    </source>
</evidence>
<evidence type="ECO:0000256" key="1">
    <source>
        <dbReference type="ARBA" id="ARBA00023015"/>
    </source>
</evidence>
<dbReference type="PROSITE" id="PS00041">
    <property type="entry name" value="HTH_ARAC_FAMILY_1"/>
    <property type="match status" value="1"/>
</dbReference>
<dbReference type="SUPFAM" id="SSF53822">
    <property type="entry name" value="Periplasmic binding protein-like I"/>
    <property type="match status" value="1"/>
</dbReference>
<dbReference type="Gene3D" id="3.40.50.2300">
    <property type="match status" value="2"/>
</dbReference>
<dbReference type="InterPro" id="IPR028082">
    <property type="entry name" value="Peripla_BP_I"/>
</dbReference>
<dbReference type="GO" id="GO:0000976">
    <property type="term" value="F:transcription cis-regulatory region binding"/>
    <property type="evidence" value="ECO:0007669"/>
    <property type="project" value="TreeGrafter"/>
</dbReference>
<evidence type="ECO:0000259" key="4">
    <source>
        <dbReference type="PROSITE" id="PS01124"/>
    </source>
</evidence>
<sequence>MKPHILLVFITRFEECQAMLKGIVHYERLHHPWTFFLDDEARAESDPTWLRSQKWHGAISRHTTASLVRTCAELKLPLVDLNDTAPFPGTPKIRPDNIAIGHLGAEHLLERGFRTLGFYGFANEGWARERREGFLEAVTLAGQSARLLEVEYPGDLTPAWEKEQISMLVAWLGQMPRPAAVMACNDMQALHVLTAAQNLGLHVPEELAVIGANNDLNRCDLSRPGLSSVAVNAFQSGYQAAECLDALMSKRKPESFDRRIDPLSVVMRQSTDILAINDKVVASALNFIREHACRGITVDQVLRQVFASRSVLEKKFRAHLGRSPQAEIRRVQVAKISQLLYETDFPLKKIAELTGFEHVEYLCVVFKRLTGEAPGAYRKRVQSAA</sequence>
<dbReference type="GO" id="GO:0003700">
    <property type="term" value="F:DNA-binding transcription factor activity"/>
    <property type="evidence" value="ECO:0007669"/>
    <property type="project" value="InterPro"/>
</dbReference>
<dbReference type="STRING" id="1184151.AW736_04430"/>